<dbReference type="RefSeq" id="WP_261732487.1">
    <property type="nucleotide sequence ID" value="NZ_JAODOQ010000001.1"/>
</dbReference>
<organism evidence="1 2">
    <name type="scientific">Shewanella phaeophyticola</name>
    <dbReference type="NCBI Taxonomy" id="2978345"/>
    <lineage>
        <taxon>Bacteria</taxon>
        <taxon>Pseudomonadati</taxon>
        <taxon>Pseudomonadota</taxon>
        <taxon>Gammaproteobacteria</taxon>
        <taxon>Alteromonadales</taxon>
        <taxon>Shewanellaceae</taxon>
        <taxon>Shewanella</taxon>
    </lineage>
</organism>
<evidence type="ECO:0000313" key="1">
    <source>
        <dbReference type="EMBL" id="MCT8986025.1"/>
    </source>
</evidence>
<name>A0ABT2P057_9GAMM</name>
<evidence type="ECO:0008006" key="3">
    <source>
        <dbReference type="Google" id="ProtNLM"/>
    </source>
</evidence>
<comment type="caution">
    <text evidence="1">The sequence shown here is derived from an EMBL/GenBank/DDBJ whole genome shotgun (WGS) entry which is preliminary data.</text>
</comment>
<evidence type="ECO:0000313" key="2">
    <source>
        <dbReference type="Proteomes" id="UP001431192"/>
    </source>
</evidence>
<gene>
    <name evidence="1" type="ORF">N4T56_05345</name>
</gene>
<keyword evidence="2" id="KW-1185">Reference proteome</keyword>
<protein>
    <recommendedName>
        <fullName evidence="3">LysR family transcriptional regulator</fullName>
    </recommendedName>
</protein>
<dbReference type="Proteomes" id="UP001431192">
    <property type="component" value="Unassembled WGS sequence"/>
</dbReference>
<accession>A0ABT2P057</accession>
<reference evidence="1" key="1">
    <citation type="submission" date="2022-09" db="EMBL/GenBank/DDBJ databases">
        <title>Shewanella sp. KJ10-1 sp.nov, isolated from marine algae.</title>
        <authorList>
            <person name="Butt M."/>
            <person name="Lee J.K."/>
            <person name="Kim J.M."/>
            <person name="Choi D.G."/>
        </authorList>
    </citation>
    <scope>NUCLEOTIDE SEQUENCE</scope>
    <source>
        <strain evidence="1">KJ10-1</strain>
    </source>
</reference>
<proteinExistence type="predicted"/>
<dbReference type="EMBL" id="JAODOQ010000001">
    <property type="protein sequence ID" value="MCT8986025.1"/>
    <property type="molecule type" value="Genomic_DNA"/>
</dbReference>
<sequence>MPVAKGLAFAVLPQFAVDSFAQQTQICIATFHNTGEPKQGVSEPLFLINKKHRPLAKRYQPIIDIIHNLV</sequence>